<evidence type="ECO:0000313" key="2">
    <source>
        <dbReference type="Proteomes" id="UP000024942"/>
    </source>
</evidence>
<keyword evidence="2" id="KW-1185">Reference proteome</keyword>
<dbReference type="PATRIC" id="fig|1280953.3.peg.3224"/>
<dbReference type="RefSeq" id="WP_035540489.1">
    <property type="nucleotide sequence ID" value="NZ_ARYL01000031.1"/>
</dbReference>
<gene>
    <name evidence="1" type="ORF">HOC_16086</name>
</gene>
<sequence length="123" mass="13670">MELTQQQKEAAFDEKADELGEALEEWYEEEAQAIDANIVEDAPSGTGGSIISKTPAIDSKRVLDASSVTSEILDIEIPPEIIKPGGYDSCDEMLDDLLPKLRDVYSGKRKVKKRKVEKEMIEV</sequence>
<dbReference type="AlphaFoldDB" id="A0A059G397"/>
<protein>
    <submittedName>
        <fullName evidence="1">Uncharacterized protein</fullName>
    </submittedName>
</protein>
<proteinExistence type="predicted"/>
<accession>A0A059G397</accession>
<organism evidence="1 2">
    <name type="scientific">Hyphomonas oceanitis SCH89</name>
    <dbReference type="NCBI Taxonomy" id="1280953"/>
    <lineage>
        <taxon>Bacteria</taxon>
        <taxon>Pseudomonadati</taxon>
        <taxon>Pseudomonadota</taxon>
        <taxon>Alphaproteobacteria</taxon>
        <taxon>Hyphomonadales</taxon>
        <taxon>Hyphomonadaceae</taxon>
        <taxon>Hyphomonas</taxon>
    </lineage>
</organism>
<dbReference type="Proteomes" id="UP000024942">
    <property type="component" value="Unassembled WGS sequence"/>
</dbReference>
<comment type="caution">
    <text evidence="1">The sequence shown here is derived from an EMBL/GenBank/DDBJ whole genome shotgun (WGS) entry which is preliminary data.</text>
</comment>
<dbReference type="OrthoDB" id="8420007at2"/>
<reference evidence="1 2" key="1">
    <citation type="journal article" date="2014" name="Antonie Van Leeuwenhoek">
        <title>Hyphomonas beringensis sp. nov. and Hyphomonas chukchiensis sp. nov., isolated from surface seawater of the Bering Sea and Chukchi Sea.</title>
        <authorList>
            <person name="Li C."/>
            <person name="Lai Q."/>
            <person name="Li G."/>
            <person name="Dong C."/>
            <person name="Wang J."/>
            <person name="Liao Y."/>
            <person name="Shao Z."/>
        </authorList>
    </citation>
    <scope>NUCLEOTIDE SEQUENCE [LARGE SCALE GENOMIC DNA]</scope>
    <source>
        <strain evidence="1 2">SCH89</strain>
    </source>
</reference>
<dbReference type="STRING" id="1280953.HOC_16086"/>
<evidence type="ECO:0000313" key="1">
    <source>
        <dbReference type="EMBL" id="KDA01281.1"/>
    </source>
</evidence>
<dbReference type="EMBL" id="ARYL01000031">
    <property type="protein sequence ID" value="KDA01281.1"/>
    <property type="molecule type" value="Genomic_DNA"/>
</dbReference>
<name>A0A059G397_9PROT</name>